<keyword evidence="4" id="KW-1185">Reference proteome</keyword>
<organism evidence="3 4">
    <name type="scientific">Solanum tuberosum</name>
    <name type="common">Potato</name>
    <dbReference type="NCBI Taxonomy" id="4113"/>
    <lineage>
        <taxon>Eukaryota</taxon>
        <taxon>Viridiplantae</taxon>
        <taxon>Streptophyta</taxon>
        <taxon>Embryophyta</taxon>
        <taxon>Tracheophyta</taxon>
        <taxon>Spermatophyta</taxon>
        <taxon>Magnoliopsida</taxon>
        <taxon>eudicotyledons</taxon>
        <taxon>Gunneridae</taxon>
        <taxon>Pentapetalae</taxon>
        <taxon>asterids</taxon>
        <taxon>lamiids</taxon>
        <taxon>Solanales</taxon>
        <taxon>Solanaceae</taxon>
        <taxon>Solanoideae</taxon>
        <taxon>Solaneae</taxon>
        <taxon>Solanum</taxon>
    </lineage>
</organism>
<dbReference type="InterPro" id="IPR036047">
    <property type="entry name" value="F-box-like_dom_sf"/>
</dbReference>
<evidence type="ECO:0000313" key="3">
    <source>
        <dbReference type="EMBL" id="KAH0759336.1"/>
    </source>
</evidence>
<dbReference type="InterPro" id="IPR032675">
    <property type="entry name" value="LRR_dom_sf"/>
</dbReference>
<name>A0ABQ7V7E5_SOLTU</name>
<dbReference type="Pfam" id="PF12937">
    <property type="entry name" value="F-box-like"/>
    <property type="match status" value="1"/>
</dbReference>
<dbReference type="InterPro" id="IPR001810">
    <property type="entry name" value="F-box_dom"/>
</dbReference>
<dbReference type="SUPFAM" id="SSF81383">
    <property type="entry name" value="F-box domain"/>
    <property type="match status" value="1"/>
</dbReference>
<dbReference type="InterPro" id="IPR055290">
    <property type="entry name" value="At3g26010-like"/>
</dbReference>
<dbReference type="PROSITE" id="PS50181">
    <property type="entry name" value="FBOX"/>
    <property type="match status" value="1"/>
</dbReference>
<feature type="region of interest" description="Disordered" evidence="1">
    <location>
        <begin position="393"/>
        <end position="439"/>
    </location>
</feature>
<feature type="domain" description="F-box" evidence="2">
    <location>
        <begin position="9"/>
        <end position="63"/>
    </location>
</feature>
<dbReference type="EMBL" id="JAIVGD010000015">
    <property type="protein sequence ID" value="KAH0759336.1"/>
    <property type="molecule type" value="Genomic_DNA"/>
</dbReference>
<dbReference type="SUPFAM" id="SSF50969">
    <property type="entry name" value="YVTN repeat-like/Quinoprotein amine dehydrogenase"/>
    <property type="match status" value="1"/>
</dbReference>
<evidence type="ECO:0000256" key="1">
    <source>
        <dbReference type="SAM" id="MobiDB-lite"/>
    </source>
</evidence>
<dbReference type="PANTHER" id="PTHR35546">
    <property type="entry name" value="F-BOX PROTEIN INTERACTION DOMAIN PROTEIN-RELATED"/>
    <property type="match status" value="1"/>
</dbReference>
<protein>
    <recommendedName>
        <fullName evidence="2">F-box domain-containing protein</fullName>
    </recommendedName>
</protein>
<dbReference type="Pfam" id="PF24750">
    <property type="entry name" value="b-prop_At3g26010-like"/>
    <property type="match status" value="1"/>
</dbReference>
<feature type="compositionally biased region" description="Polar residues" evidence="1">
    <location>
        <begin position="412"/>
        <end position="431"/>
    </location>
</feature>
<proteinExistence type="predicted"/>
<sequence>MEHLCKSSNKSVVELSEDIIIEILHRLPSKSLARLVRVCKHWQKCIADPSLAYSCRSQRWSPHPTMIGFFCQSRVIGSEIRFLDLSSKTSSEVIDGSLDELVNFLGRRLYIIASSNGFLLIAEKRSNQRVYYVYNPATRQHFSVPVTETSCMKVAAIGFHCKVDDPEKDVISFTIVRYEIWYFLRSSVTIESFSSETNVWTTIYLTLDVPLKVCLSCYRKLASAGVIDGVFCWIDHGAQIIFYDSVNRHFWALRVNALEPWYLGVSGGVLCYASLYEGKITMWCLESNIRSPDAVWVRKYDANLIDALRNNPPLGLVAAVMCVDIHPANPHIVYMKINGTIVSYDLEKNIMEFLYEIGDGNYLFFTYEWHQWPRTMELKKRWKTDLAKQLERRNSANIGTQSSNKRKRPASKVQQQKSTTNEYKNPPSLQRYNFDFDDDMINRGCSKENLTKRESRKKM</sequence>
<evidence type="ECO:0000313" key="4">
    <source>
        <dbReference type="Proteomes" id="UP000826656"/>
    </source>
</evidence>
<reference evidence="3 4" key="1">
    <citation type="journal article" date="2021" name="bioRxiv">
        <title>Chromosome-scale and haplotype-resolved genome assembly of a tetraploid potato cultivar.</title>
        <authorList>
            <person name="Sun H."/>
            <person name="Jiao W.-B."/>
            <person name="Krause K."/>
            <person name="Campoy J.A."/>
            <person name="Goel M."/>
            <person name="Folz-Donahue K."/>
            <person name="Kukat C."/>
            <person name="Huettel B."/>
            <person name="Schneeberger K."/>
        </authorList>
    </citation>
    <scope>NUCLEOTIDE SEQUENCE [LARGE SCALE GENOMIC DNA]</scope>
    <source>
        <strain evidence="3">SolTubOtavaFocal</strain>
        <tissue evidence="3">Leaves</tissue>
    </source>
</reference>
<dbReference type="Gene3D" id="3.80.10.10">
    <property type="entry name" value="Ribonuclease Inhibitor"/>
    <property type="match status" value="1"/>
</dbReference>
<evidence type="ECO:0000259" key="2">
    <source>
        <dbReference type="PROSITE" id="PS50181"/>
    </source>
</evidence>
<comment type="caution">
    <text evidence="3">The sequence shown here is derived from an EMBL/GenBank/DDBJ whole genome shotgun (WGS) entry which is preliminary data.</text>
</comment>
<dbReference type="InterPro" id="IPR056592">
    <property type="entry name" value="Beta-prop_At3g26010-like"/>
</dbReference>
<dbReference type="PANTHER" id="PTHR35546:SF101">
    <property type="entry name" value="F-BOX DOMAIN-CONTAINING PROTEIN"/>
    <property type="match status" value="1"/>
</dbReference>
<dbReference type="SMART" id="SM00256">
    <property type="entry name" value="FBOX"/>
    <property type="match status" value="1"/>
</dbReference>
<accession>A0ABQ7V7E5</accession>
<dbReference type="Proteomes" id="UP000826656">
    <property type="component" value="Unassembled WGS sequence"/>
</dbReference>
<dbReference type="InterPro" id="IPR011044">
    <property type="entry name" value="Quino_amine_DH_bsu"/>
</dbReference>
<gene>
    <name evidence="3" type="ORF">KY290_022829</name>
</gene>